<evidence type="ECO:0000313" key="2">
    <source>
        <dbReference type="EMBL" id="CAL6068234.1"/>
    </source>
</evidence>
<dbReference type="EMBL" id="CATOUU010000158">
    <property type="protein sequence ID" value="CAI9918507.1"/>
    <property type="molecule type" value="Genomic_DNA"/>
</dbReference>
<dbReference type="Proteomes" id="UP001642409">
    <property type="component" value="Unassembled WGS sequence"/>
</dbReference>
<dbReference type="AlphaFoldDB" id="A0AA86TKP0"/>
<organism evidence="1">
    <name type="scientific">Hexamita inflata</name>
    <dbReference type="NCBI Taxonomy" id="28002"/>
    <lineage>
        <taxon>Eukaryota</taxon>
        <taxon>Metamonada</taxon>
        <taxon>Diplomonadida</taxon>
        <taxon>Hexamitidae</taxon>
        <taxon>Hexamitinae</taxon>
        <taxon>Hexamita</taxon>
    </lineage>
</organism>
<comment type="caution">
    <text evidence="1">The sequence shown here is derived from an EMBL/GenBank/DDBJ whole genome shotgun (WGS) entry which is preliminary data.</text>
</comment>
<gene>
    <name evidence="2" type="ORF">HINF_LOCUS53405</name>
    <name evidence="1" type="ORF">HINF_LOCUS6152</name>
</gene>
<evidence type="ECO:0000313" key="1">
    <source>
        <dbReference type="EMBL" id="CAI9918507.1"/>
    </source>
</evidence>
<sequence length="100" mass="11630">MELVVESQTLSELRNEINATGEKANEIHRVLSVRELRVQTGSYFFAQKGQFSSLDWKRKWINLSQQVTQNVTIFVYQCIYASRINLSNNFINIQSSKNDN</sequence>
<dbReference type="EMBL" id="CAXDID020000271">
    <property type="protein sequence ID" value="CAL6068234.1"/>
    <property type="molecule type" value="Genomic_DNA"/>
</dbReference>
<name>A0AA86TKP0_9EUKA</name>
<protein>
    <submittedName>
        <fullName evidence="2">Hypothetical_protein</fullName>
    </submittedName>
</protein>
<accession>A0AA86TKP0</accession>
<keyword evidence="3" id="KW-1185">Reference proteome</keyword>
<proteinExistence type="predicted"/>
<reference evidence="2 3" key="2">
    <citation type="submission" date="2024-07" db="EMBL/GenBank/DDBJ databases">
        <authorList>
            <person name="Akdeniz Z."/>
        </authorList>
    </citation>
    <scope>NUCLEOTIDE SEQUENCE [LARGE SCALE GENOMIC DNA]</scope>
</reference>
<evidence type="ECO:0000313" key="3">
    <source>
        <dbReference type="Proteomes" id="UP001642409"/>
    </source>
</evidence>
<reference evidence="1" key="1">
    <citation type="submission" date="2023-06" db="EMBL/GenBank/DDBJ databases">
        <authorList>
            <person name="Kurt Z."/>
        </authorList>
    </citation>
    <scope>NUCLEOTIDE SEQUENCE</scope>
</reference>